<sequence>MALNASSRPKSSPYASQPCKISFRDGEPLYVHWHFINKCDLLASRILSMSGGSGIPTSANIDDIAYNAGHVIVHYLVTGQYQSLEPEEATHNTNNSCEFAKALRIYNAAVALRLLPIRDLLKESIPSMCEGIAFEQIIEIMEKASFPLSGFPELSEYLESRLLHTALFGGMCTELKIPDTIGKLLFRVLTILNNKEFSQASKSRMTQLKAGLTEMRMRPAYDSPNAPVDFAGTAAELPVDLTLRTGIVSPSEQPKFATEVDKDDQRVESPSNKKVAKVKKVKKNKKNVISDEVGAKPTASAEAATPSCTADTAESKVYRSLSRVHKGGFLPEKYCSGKRQKSRKTVPSVCGTDAPGSHARTPDDDVPFDHTVSYPEYPVPLE</sequence>
<proteinExistence type="predicted"/>
<evidence type="ECO:0000256" key="1">
    <source>
        <dbReference type="SAM" id="MobiDB-lite"/>
    </source>
</evidence>
<organism evidence="2 3">
    <name type="scientific">Fusarium sarcochroum</name>
    <dbReference type="NCBI Taxonomy" id="1208366"/>
    <lineage>
        <taxon>Eukaryota</taxon>
        <taxon>Fungi</taxon>
        <taxon>Dikarya</taxon>
        <taxon>Ascomycota</taxon>
        <taxon>Pezizomycotina</taxon>
        <taxon>Sordariomycetes</taxon>
        <taxon>Hypocreomycetidae</taxon>
        <taxon>Hypocreales</taxon>
        <taxon>Nectriaceae</taxon>
        <taxon>Fusarium</taxon>
        <taxon>Fusarium lateritium species complex</taxon>
    </lineage>
</organism>
<protein>
    <recommendedName>
        <fullName evidence="4">BTB domain-containing protein</fullName>
    </recommendedName>
</protein>
<dbReference type="PANTHER" id="PTHR37538:SF1">
    <property type="entry name" value="BTB DOMAIN-CONTAINING PROTEIN"/>
    <property type="match status" value="1"/>
</dbReference>
<dbReference type="AlphaFoldDB" id="A0A8H4XA70"/>
<accession>A0A8H4XA70</accession>
<comment type="caution">
    <text evidence="2">The sequence shown here is derived from an EMBL/GenBank/DDBJ whole genome shotgun (WGS) entry which is preliminary data.</text>
</comment>
<gene>
    <name evidence="2" type="ORF">FSARC_4847</name>
</gene>
<evidence type="ECO:0000313" key="3">
    <source>
        <dbReference type="Proteomes" id="UP000622797"/>
    </source>
</evidence>
<reference evidence="2" key="1">
    <citation type="journal article" date="2020" name="BMC Genomics">
        <title>Correction to: Identification and distribution of gene clusters required for synthesis of sphingolipid metabolism inhibitors in diverse species of the filamentous fungus Fusarium.</title>
        <authorList>
            <person name="Kim H.S."/>
            <person name="Lohmar J.M."/>
            <person name="Busman M."/>
            <person name="Brown D.W."/>
            <person name="Naumann T.A."/>
            <person name="Divon H.H."/>
            <person name="Lysoe E."/>
            <person name="Uhlig S."/>
            <person name="Proctor R.H."/>
        </authorList>
    </citation>
    <scope>NUCLEOTIDE SEQUENCE</scope>
    <source>
        <strain evidence="2">NRRL 20472</strain>
    </source>
</reference>
<dbReference type="EMBL" id="JABEXW010000229">
    <property type="protein sequence ID" value="KAF4967652.1"/>
    <property type="molecule type" value="Genomic_DNA"/>
</dbReference>
<reference evidence="2" key="2">
    <citation type="submission" date="2020-05" db="EMBL/GenBank/DDBJ databases">
        <authorList>
            <person name="Kim H.-S."/>
            <person name="Proctor R.H."/>
            <person name="Brown D.W."/>
        </authorList>
    </citation>
    <scope>NUCLEOTIDE SEQUENCE</scope>
    <source>
        <strain evidence="2">NRRL 20472</strain>
    </source>
</reference>
<evidence type="ECO:0008006" key="4">
    <source>
        <dbReference type="Google" id="ProtNLM"/>
    </source>
</evidence>
<feature type="region of interest" description="Disordered" evidence="1">
    <location>
        <begin position="329"/>
        <end position="382"/>
    </location>
</feature>
<feature type="region of interest" description="Disordered" evidence="1">
    <location>
        <begin position="254"/>
        <end position="274"/>
    </location>
</feature>
<dbReference type="PANTHER" id="PTHR37538">
    <property type="entry name" value="BTB DOMAIN-CONTAINING PROTEIN"/>
    <property type="match status" value="1"/>
</dbReference>
<feature type="compositionally biased region" description="Basic and acidic residues" evidence="1">
    <location>
        <begin position="258"/>
        <end position="267"/>
    </location>
</feature>
<dbReference type="Proteomes" id="UP000622797">
    <property type="component" value="Unassembled WGS sequence"/>
</dbReference>
<keyword evidence="3" id="KW-1185">Reference proteome</keyword>
<name>A0A8H4XA70_9HYPO</name>
<evidence type="ECO:0000313" key="2">
    <source>
        <dbReference type="EMBL" id="KAF4967652.1"/>
    </source>
</evidence>
<dbReference type="OrthoDB" id="3594103at2759"/>